<evidence type="ECO:0000313" key="2">
    <source>
        <dbReference type="Proteomes" id="UP000241238"/>
    </source>
</evidence>
<sequence>MKKVDKEVEKTYRLFGCRFIEEDFKYINKKLKKLKKKQDMSNSVILLELFKIYSKENKK</sequence>
<dbReference type="RefSeq" id="WP_005949685.1">
    <property type="nucleotide sequence ID" value="NZ_CP028103.1"/>
</dbReference>
<protein>
    <submittedName>
        <fullName evidence="1">Uncharacterized protein</fullName>
    </submittedName>
</protein>
<dbReference type="EMBL" id="CP028103">
    <property type="protein sequence ID" value="AVQ30809.1"/>
    <property type="molecule type" value="Genomic_DNA"/>
</dbReference>
<name>A0ABM6U3F3_FUSVA</name>
<keyword evidence="2" id="KW-1185">Reference proteome</keyword>
<proteinExistence type="predicted"/>
<evidence type="ECO:0000313" key="1">
    <source>
        <dbReference type="EMBL" id="AVQ30809.1"/>
    </source>
</evidence>
<dbReference type="GeneID" id="77467565"/>
<gene>
    <name evidence="1" type="ORF">C4N18_06130</name>
</gene>
<reference evidence="2" key="1">
    <citation type="journal article" date="2018" name="MSphere">
        <title>Fusobacterium Genomics Using MinION and Illumina Sequencing Enables Genome Completion and Correction.</title>
        <authorList>
            <person name="Todd S.M."/>
            <person name="Settlage R.E."/>
            <person name="Lahmers K.K."/>
            <person name="Slade D.J."/>
        </authorList>
    </citation>
    <scope>NUCLEOTIDE SEQUENCE [LARGE SCALE GENOMIC DNA]</scope>
    <source>
        <strain evidence="2">ATCC 27725</strain>
    </source>
</reference>
<accession>A0ABM6U3F3</accession>
<organism evidence="1 2">
    <name type="scientific">Fusobacterium varium ATCC 27725</name>
    <dbReference type="NCBI Taxonomy" id="469618"/>
    <lineage>
        <taxon>Bacteria</taxon>
        <taxon>Fusobacteriati</taxon>
        <taxon>Fusobacteriota</taxon>
        <taxon>Fusobacteriia</taxon>
        <taxon>Fusobacteriales</taxon>
        <taxon>Fusobacteriaceae</taxon>
        <taxon>Fusobacterium</taxon>
    </lineage>
</organism>
<dbReference type="Proteomes" id="UP000241238">
    <property type="component" value="Chromosome"/>
</dbReference>